<comment type="cofactor">
    <cofactor evidence="1 10">
        <name>Zn(2+)</name>
        <dbReference type="ChEBI" id="CHEBI:29105"/>
    </cofactor>
</comment>
<evidence type="ECO:0000256" key="6">
    <source>
        <dbReference type="ARBA" id="ARBA00022801"/>
    </source>
</evidence>
<dbReference type="GO" id="GO:0008237">
    <property type="term" value="F:metallopeptidase activity"/>
    <property type="evidence" value="ECO:0007669"/>
    <property type="project" value="UniProtKB-KW"/>
</dbReference>
<dbReference type="PATRIC" id="fig|378806.16.peg.5846"/>
<dbReference type="PANTHER" id="PTHR28570">
    <property type="entry name" value="ASPARTYL AMINOPEPTIDASE"/>
    <property type="match status" value="1"/>
</dbReference>
<evidence type="ECO:0000256" key="4">
    <source>
        <dbReference type="ARBA" id="ARBA00022670"/>
    </source>
</evidence>
<keyword evidence="3 9" id="KW-0031">Aminopeptidase</keyword>
<evidence type="ECO:0000256" key="9">
    <source>
        <dbReference type="RuleBase" id="RU004386"/>
    </source>
</evidence>
<protein>
    <recommendedName>
        <fullName evidence="10">M18 family aminopeptidase</fullName>
        <ecNumber evidence="10">3.4.11.-</ecNumber>
    </recommendedName>
</protein>
<dbReference type="EC" id="3.4.11.-" evidence="10"/>
<keyword evidence="7 9" id="KW-0862">Zinc</keyword>
<dbReference type="PRINTS" id="PR00932">
    <property type="entry name" value="AMINO1PTASE"/>
</dbReference>
<dbReference type="GO" id="GO:0008270">
    <property type="term" value="F:zinc ion binding"/>
    <property type="evidence" value="ECO:0007669"/>
    <property type="project" value="InterPro"/>
</dbReference>
<name>Q092Q2_STIAD</name>
<dbReference type="PANTHER" id="PTHR28570:SF3">
    <property type="entry name" value="ASPARTYL AMINOPEPTIDASE"/>
    <property type="match status" value="1"/>
</dbReference>
<dbReference type="Proteomes" id="UP000032702">
    <property type="component" value="Unassembled WGS sequence"/>
</dbReference>
<evidence type="ECO:0000256" key="10">
    <source>
        <dbReference type="RuleBase" id="RU004387"/>
    </source>
</evidence>
<dbReference type="Gene3D" id="3.40.630.10">
    <property type="entry name" value="Zn peptidases"/>
    <property type="match status" value="1"/>
</dbReference>
<dbReference type="Pfam" id="PF02127">
    <property type="entry name" value="Peptidase_M18"/>
    <property type="match status" value="1"/>
</dbReference>
<keyword evidence="6 9" id="KW-0378">Hydrolase</keyword>
<keyword evidence="4 9" id="KW-0645">Protease</keyword>
<evidence type="ECO:0000313" key="11">
    <source>
        <dbReference type="EMBL" id="EAU66722.1"/>
    </source>
</evidence>
<evidence type="ECO:0000256" key="8">
    <source>
        <dbReference type="ARBA" id="ARBA00023049"/>
    </source>
</evidence>
<dbReference type="InterPro" id="IPR001948">
    <property type="entry name" value="Peptidase_M18"/>
</dbReference>
<gene>
    <name evidence="11" type="ORF">STIAU_4262</name>
</gene>
<dbReference type="SUPFAM" id="SSF101821">
    <property type="entry name" value="Aminopeptidase/glucanase lid domain"/>
    <property type="match status" value="1"/>
</dbReference>
<dbReference type="SUPFAM" id="SSF53187">
    <property type="entry name" value="Zn-dependent exopeptidases"/>
    <property type="match status" value="1"/>
</dbReference>
<evidence type="ECO:0000256" key="5">
    <source>
        <dbReference type="ARBA" id="ARBA00022723"/>
    </source>
</evidence>
<dbReference type="AlphaFoldDB" id="Q092Q2"/>
<dbReference type="EMBL" id="AAMD01000049">
    <property type="protein sequence ID" value="EAU66722.1"/>
    <property type="molecule type" value="Genomic_DNA"/>
</dbReference>
<accession>Q092Q2</accession>
<evidence type="ECO:0000313" key="12">
    <source>
        <dbReference type="Proteomes" id="UP000032702"/>
    </source>
</evidence>
<reference evidence="11 12" key="1">
    <citation type="submission" date="2006-04" db="EMBL/GenBank/DDBJ databases">
        <authorList>
            <person name="Nierman W.C."/>
        </authorList>
    </citation>
    <scope>NUCLEOTIDE SEQUENCE [LARGE SCALE GENOMIC DNA]</scope>
    <source>
        <strain evidence="11 12">DW4/3-1</strain>
    </source>
</reference>
<keyword evidence="5 9" id="KW-0479">Metal-binding</keyword>
<organism evidence="11 12">
    <name type="scientific">Stigmatella aurantiaca (strain DW4/3-1)</name>
    <dbReference type="NCBI Taxonomy" id="378806"/>
    <lineage>
        <taxon>Bacteria</taxon>
        <taxon>Pseudomonadati</taxon>
        <taxon>Myxococcota</taxon>
        <taxon>Myxococcia</taxon>
        <taxon>Myxococcales</taxon>
        <taxon>Cystobacterineae</taxon>
        <taxon>Archangiaceae</taxon>
        <taxon>Stigmatella</taxon>
    </lineage>
</organism>
<evidence type="ECO:0000256" key="2">
    <source>
        <dbReference type="ARBA" id="ARBA00008290"/>
    </source>
</evidence>
<comment type="similarity">
    <text evidence="2 9">Belongs to the peptidase M18 family.</text>
</comment>
<keyword evidence="8 9" id="KW-0482">Metalloprotease</keyword>
<sequence>MRPGSPAAGTWWGRPEAVLAWGPMSSIDSDATAQDLLSYIDASPTPYHAVRETARRLSQQGYRALDEREPWTLQAGDRVFVTRGDTSIAAFHLGTTPVDRAGFRLVGSHTDSPNLRLKPNAAVARNGYHQLGVEVYGGVLLSTWMDRDLSLAGRVILHSGGRPQPHLVDFRRPLLRVPNLAIHLNRTVNSEGLKLNAQDHMVPVLGLERQGPAELRALLVAELARADVRAEAGDILGYDLCLYDTQPSARSGVNGEFLHAPRLDNLASCYSGLSGLLSMDKPAEATCGIVLYDHEEVGSRSAQGADGSFLRDCLERLVLGHSDGRADAIHRAIRHSYLVSADMAHAVHPNYASVHEPKHQPLMGGGPVIKSNVNQSYATDGESWAYFAALCRDAGVNAQHFVTRTDLGCGSTIGPITASVLGIRTVDVGSPMLSMHSIREMAAASDVAEMIRVLARFFS</sequence>
<comment type="caution">
    <text evidence="11">The sequence shown here is derived from an EMBL/GenBank/DDBJ whole genome shotgun (WGS) entry which is preliminary data.</text>
</comment>
<dbReference type="Gene3D" id="2.30.250.10">
    <property type="entry name" value="Aminopeptidase i, Domain 2"/>
    <property type="match status" value="1"/>
</dbReference>
<evidence type="ECO:0000256" key="1">
    <source>
        <dbReference type="ARBA" id="ARBA00001947"/>
    </source>
</evidence>
<dbReference type="NCBIfam" id="NF002759">
    <property type="entry name" value="PRK02813.1"/>
    <property type="match status" value="1"/>
</dbReference>
<proteinExistence type="inferred from homology"/>
<dbReference type="CDD" id="cd05658">
    <property type="entry name" value="M18_DAP"/>
    <property type="match status" value="1"/>
</dbReference>
<dbReference type="GO" id="GO:0004177">
    <property type="term" value="F:aminopeptidase activity"/>
    <property type="evidence" value="ECO:0007669"/>
    <property type="project" value="UniProtKB-KW"/>
</dbReference>
<dbReference type="InterPro" id="IPR023358">
    <property type="entry name" value="Peptidase_M18_dom2"/>
</dbReference>
<evidence type="ECO:0000256" key="3">
    <source>
        <dbReference type="ARBA" id="ARBA00022438"/>
    </source>
</evidence>
<dbReference type="GO" id="GO:0005737">
    <property type="term" value="C:cytoplasm"/>
    <property type="evidence" value="ECO:0007669"/>
    <property type="project" value="UniProtKB-ARBA"/>
</dbReference>
<dbReference type="GO" id="GO:0006508">
    <property type="term" value="P:proteolysis"/>
    <property type="evidence" value="ECO:0007669"/>
    <property type="project" value="UniProtKB-KW"/>
</dbReference>
<evidence type="ECO:0000256" key="7">
    <source>
        <dbReference type="ARBA" id="ARBA00022833"/>
    </source>
</evidence>